<evidence type="ECO:0000259" key="2">
    <source>
        <dbReference type="PROSITE" id="PS50222"/>
    </source>
</evidence>
<dbReference type="Proteomes" id="UP000192578">
    <property type="component" value="Unassembled WGS sequence"/>
</dbReference>
<dbReference type="GO" id="GO:0005829">
    <property type="term" value="C:cytosol"/>
    <property type="evidence" value="ECO:0007669"/>
    <property type="project" value="TreeGrafter"/>
</dbReference>
<feature type="domain" description="EF-hand" evidence="2">
    <location>
        <begin position="69"/>
        <end position="105"/>
    </location>
</feature>
<dbReference type="GO" id="GO:0005634">
    <property type="term" value="C:nucleus"/>
    <property type="evidence" value="ECO:0007669"/>
    <property type="project" value="TreeGrafter"/>
</dbReference>
<accession>A0A1W0WG30</accession>
<dbReference type="SMART" id="SM00054">
    <property type="entry name" value="EFh"/>
    <property type="match status" value="6"/>
</dbReference>
<dbReference type="GO" id="GO:0043195">
    <property type="term" value="C:terminal bouton"/>
    <property type="evidence" value="ECO:0007669"/>
    <property type="project" value="TreeGrafter"/>
</dbReference>
<organism evidence="3 4">
    <name type="scientific">Hypsibius exemplaris</name>
    <name type="common">Freshwater tardigrade</name>
    <dbReference type="NCBI Taxonomy" id="2072580"/>
    <lineage>
        <taxon>Eukaryota</taxon>
        <taxon>Metazoa</taxon>
        <taxon>Ecdysozoa</taxon>
        <taxon>Tardigrada</taxon>
        <taxon>Eutardigrada</taxon>
        <taxon>Parachela</taxon>
        <taxon>Hypsibioidea</taxon>
        <taxon>Hypsibiidae</taxon>
        <taxon>Hypsibius</taxon>
    </lineage>
</organism>
<evidence type="ECO:0000313" key="3">
    <source>
        <dbReference type="EMBL" id="OQV14148.1"/>
    </source>
</evidence>
<gene>
    <name evidence="3" type="ORF">BV898_11621</name>
</gene>
<dbReference type="AlphaFoldDB" id="A0A1W0WG30"/>
<feature type="domain" description="EF-hand" evidence="2">
    <location>
        <begin position="158"/>
        <end position="193"/>
    </location>
</feature>
<feature type="domain" description="EF-hand" evidence="2">
    <location>
        <begin position="206"/>
        <end position="241"/>
    </location>
</feature>
<protein>
    <submittedName>
        <fullName evidence="3">Calbindin-32</fullName>
    </submittedName>
</protein>
<dbReference type="PANTHER" id="PTHR19972">
    <property type="entry name" value="CALBINDIN"/>
    <property type="match status" value="1"/>
</dbReference>
<feature type="domain" description="EF-hand" evidence="2">
    <location>
        <begin position="116"/>
        <end position="151"/>
    </location>
</feature>
<dbReference type="GO" id="GO:1900271">
    <property type="term" value="P:regulation of long-term synaptic potentiation"/>
    <property type="evidence" value="ECO:0007669"/>
    <property type="project" value="TreeGrafter"/>
</dbReference>
<dbReference type="OrthoDB" id="428774at2759"/>
<dbReference type="GO" id="GO:0030425">
    <property type="term" value="C:dendrite"/>
    <property type="evidence" value="ECO:0007669"/>
    <property type="project" value="TreeGrafter"/>
</dbReference>
<keyword evidence="1" id="KW-0106">Calcium</keyword>
<evidence type="ECO:0000256" key="1">
    <source>
        <dbReference type="ARBA" id="ARBA00022837"/>
    </source>
</evidence>
<sequence>MSAKHTLLRLIDESGKRMQHLSAYEFYTAWQKYDSDGSGYIESKELEGFLKEFLTTIAGVSSHESLTPQGMKDLATAFLNEHDRDRDGRISIQELSALLPTDQTFLLIFRFDNPLESSEDFMKAWKKYDADKSGSIDTNELKAFLKEILAAKKLDDKTLGEYAKNIIEIFDANKDGHLSLSEASQLLPVKENFLRTATKNTDLGKLTQQQIAQVFKQYDRDGSGYISASEIDGLCSDLLRLSTKSYGDAELKALKDSVIKGCDVDGDGKIDQKELSMIIAAVSKAAA</sequence>
<dbReference type="Gene3D" id="1.10.238.10">
    <property type="entry name" value="EF-hand"/>
    <property type="match status" value="3"/>
</dbReference>
<dbReference type="GO" id="GO:0099509">
    <property type="term" value="P:regulation of presynaptic cytosolic calcium ion concentration"/>
    <property type="evidence" value="ECO:0007669"/>
    <property type="project" value="TreeGrafter"/>
</dbReference>
<dbReference type="InterPro" id="IPR002048">
    <property type="entry name" value="EF_hand_dom"/>
</dbReference>
<comment type="caution">
    <text evidence="3">The sequence shown here is derived from an EMBL/GenBank/DDBJ whole genome shotgun (WGS) entry which is preliminary data.</text>
</comment>
<reference evidence="4" key="1">
    <citation type="submission" date="2017-01" db="EMBL/GenBank/DDBJ databases">
        <title>Comparative genomics of anhydrobiosis in the tardigrade Hypsibius dujardini.</title>
        <authorList>
            <person name="Yoshida Y."/>
            <person name="Koutsovoulos G."/>
            <person name="Laetsch D."/>
            <person name="Stevens L."/>
            <person name="Kumar S."/>
            <person name="Horikawa D."/>
            <person name="Ishino K."/>
            <person name="Komine S."/>
            <person name="Tomita M."/>
            <person name="Blaxter M."/>
            <person name="Arakawa K."/>
        </authorList>
    </citation>
    <scope>NUCLEOTIDE SEQUENCE [LARGE SCALE GENOMIC DNA]</scope>
    <source>
        <strain evidence="4">Z151</strain>
    </source>
</reference>
<feature type="domain" description="EF-hand" evidence="2">
    <location>
        <begin position="250"/>
        <end position="285"/>
    </location>
</feature>
<dbReference type="InterPro" id="IPR011992">
    <property type="entry name" value="EF-hand-dom_pair"/>
</dbReference>
<keyword evidence="4" id="KW-1185">Reference proteome</keyword>
<feature type="domain" description="EF-hand" evidence="2">
    <location>
        <begin position="25"/>
        <end position="56"/>
    </location>
</feature>
<dbReference type="Pfam" id="PF13499">
    <property type="entry name" value="EF-hand_7"/>
    <property type="match status" value="3"/>
</dbReference>
<proteinExistence type="predicted"/>
<dbReference type="SUPFAM" id="SSF47473">
    <property type="entry name" value="EF-hand"/>
    <property type="match status" value="2"/>
</dbReference>
<dbReference type="GO" id="GO:0005509">
    <property type="term" value="F:calcium ion binding"/>
    <property type="evidence" value="ECO:0007669"/>
    <property type="project" value="InterPro"/>
</dbReference>
<dbReference type="InterPro" id="IPR051001">
    <property type="entry name" value="Calbindin_Ca-bind"/>
</dbReference>
<name>A0A1W0WG30_HYPEX</name>
<dbReference type="PANTHER" id="PTHR19972:SF10">
    <property type="entry name" value="CALBINDIN-32"/>
    <property type="match status" value="1"/>
</dbReference>
<dbReference type="PROSITE" id="PS00018">
    <property type="entry name" value="EF_HAND_1"/>
    <property type="match status" value="5"/>
</dbReference>
<dbReference type="InterPro" id="IPR018247">
    <property type="entry name" value="EF_Hand_1_Ca_BS"/>
</dbReference>
<dbReference type="EMBL" id="MTYJ01000109">
    <property type="protein sequence ID" value="OQV14148.1"/>
    <property type="molecule type" value="Genomic_DNA"/>
</dbReference>
<dbReference type="PROSITE" id="PS50222">
    <property type="entry name" value="EF_HAND_2"/>
    <property type="match status" value="6"/>
</dbReference>
<evidence type="ECO:0000313" key="4">
    <source>
        <dbReference type="Proteomes" id="UP000192578"/>
    </source>
</evidence>